<evidence type="ECO:0000256" key="2">
    <source>
        <dbReference type="SAM" id="SignalP"/>
    </source>
</evidence>
<sequence length="306" mass="35391">MIKKLTVFFIAMLFTMGAMAQHSDEGTRIRQLNVYQDTLKKLGRKIFDEDLDMERKNANYAYIRLLTSALKVNNSFYYKFDSVKTMSVITAPDNKFRVFSWFVKNDDGSYRFYGTLQMNTGGPLKMFPLGDHSPLIKNPEDSIRTNREWYGAQYYNIIPVNGLKKYYVLLGWKGNTIESTKKVIEVISFNAQGEPEFGQPVFDGNSKTRQRVVFEYNRQASMMLRYVPAENLIVFDHLAPPDKKMAGQKNMYGPDLSYDGYKLKGARWQFVENIDMKNMSSEDDAKYITPEPQPKINGIRKPARGK</sequence>
<dbReference type="AlphaFoldDB" id="A0A929KU62"/>
<organism evidence="3 4">
    <name type="scientific">Mucilaginibacter myungsuensis</name>
    <dbReference type="NCBI Taxonomy" id="649104"/>
    <lineage>
        <taxon>Bacteria</taxon>
        <taxon>Pseudomonadati</taxon>
        <taxon>Bacteroidota</taxon>
        <taxon>Sphingobacteriia</taxon>
        <taxon>Sphingobacteriales</taxon>
        <taxon>Sphingobacteriaceae</taxon>
        <taxon>Mucilaginibacter</taxon>
    </lineage>
</organism>
<name>A0A929KU62_9SPHI</name>
<protein>
    <recommendedName>
        <fullName evidence="5">Outer membrane lipoprotein-sorting protein</fullName>
    </recommendedName>
</protein>
<comment type="caution">
    <text evidence="3">The sequence shown here is derived from an EMBL/GenBank/DDBJ whole genome shotgun (WGS) entry which is preliminary data.</text>
</comment>
<keyword evidence="4" id="KW-1185">Reference proteome</keyword>
<dbReference type="Proteomes" id="UP000622475">
    <property type="component" value="Unassembled WGS sequence"/>
</dbReference>
<accession>A0A929KU62</accession>
<keyword evidence="2" id="KW-0732">Signal</keyword>
<reference evidence="3" key="1">
    <citation type="submission" date="2020-10" db="EMBL/GenBank/DDBJ databases">
        <title>Mucilaginibacter mali sp. nov., isolated from rhizosphere soil of apple orchard.</title>
        <authorList>
            <person name="Lee J.-S."/>
            <person name="Kim H.S."/>
            <person name="Kim J.-S."/>
        </authorList>
    </citation>
    <scope>NUCLEOTIDE SEQUENCE</scope>
    <source>
        <strain evidence="3">KCTC 22746</strain>
    </source>
</reference>
<feature type="chain" id="PRO_5037158603" description="Outer membrane lipoprotein-sorting protein" evidence="2">
    <location>
        <begin position="21"/>
        <end position="306"/>
    </location>
</feature>
<dbReference type="RefSeq" id="WP_194109689.1">
    <property type="nucleotide sequence ID" value="NZ_JADFFL010000001.1"/>
</dbReference>
<feature type="region of interest" description="Disordered" evidence="1">
    <location>
        <begin position="281"/>
        <end position="306"/>
    </location>
</feature>
<dbReference type="EMBL" id="JADFFL010000001">
    <property type="protein sequence ID" value="MBE9660490.1"/>
    <property type="molecule type" value="Genomic_DNA"/>
</dbReference>
<gene>
    <name evidence="3" type="ORF">IRJ16_01205</name>
</gene>
<evidence type="ECO:0008006" key="5">
    <source>
        <dbReference type="Google" id="ProtNLM"/>
    </source>
</evidence>
<proteinExistence type="predicted"/>
<evidence type="ECO:0000313" key="3">
    <source>
        <dbReference type="EMBL" id="MBE9660490.1"/>
    </source>
</evidence>
<feature type="signal peptide" evidence="2">
    <location>
        <begin position="1"/>
        <end position="20"/>
    </location>
</feature>
<evidence type="ECO:0000256" key="1">
    <source>
        <dbReference type="SAM" id="MobiDB-lite"/>
    </source>
</evidence>
<evidence type="ECO:0000313" key="4">
    <source>
        <dbReference type="Proteomes" id="UP000622475"/>
    </source>
</evidence>